<dbReference type="EMBL" id="BMEM01000001">
    <property type="protein sequence ID" value="GGF37618.1"/>
    <property type="molecule type" value="Genomic_DNA"/>
</dbReference>
<dbReference type="AlphaFoldDB" id="A0A917F105"/>
<comment type="similarity">
    <text evidence="1">Belongs to the peptidase S33 family.</text>
</comment>
<feature type="domain" description="Peptidase S33 tripeptidyl aminopeptidase-like C-terminal" evidence="6">
    <location>
        <begin position="431"/>
        <end position="527"/>
    </location>
</feature>
<dbReference type="InterPro" id="IPR013595">
    <property type="entry name" value="Pept_S33_TAP-like_C"/>
</dbReference>
<dbReference type="PANTHER" id="PTHR43248">
    <property type="entry name" value="2-SUCCINYL-6-HYDROXY-2,4-CYCLOHEXADIENE-1-CARBOXYLATE SYNTHASE"/>
    <property type="match status" value="1"/>
</dbReference>
<evidence type="ECO:0000259" key="6">
    <source>
        <dbReference type="Pfam" id="PF08386"/>
    </source>
</evidence>
<evidence type="ECO:0000256" key="1">
    <source>
        <dbReference type="ARBA" id="ARBA00010088"/>
    </source>
</evidence>
<dbReference type="Pfam" id="PF08386">
    <property type="entry name" value="Abhydrolase_4"/>
    <property type="match status" value="1"/>
</dbReference>
<comment type="caution">
    <text evidence="7">The sequence shown here is derived from an EMBL/GenBank/DDBJ whole genome shotgun (WGS) entry which is preliminary data.</text>
</comment>
<dbReference type="InterPro" id="IPR029058">
    <property type="entry name" value="AB_hydrolase_fold"/>
</dbReference>
<dbReference type="Proteomes" id="UP000605670">
    <property type="component" value="Unassembled WGS sequence"/>
</dbReference>
<dbReference type="Gene3D" id="3.40.50.1820">
    <property type="entry name" value="alpha/beta hydrolase"/>
    <property type="match status" value="1"/>
</dbReference>
<gene>
    <name evidence="7" type="ORF">GCM10011366_01400</name>
</gene>
<dbReference type="PANTHER" id="PTHR43248:SF29">
    <property type="entry name" value="TRIPEPTIDYL AMINOPEPTIDASE"/>
    <property type="match status" value="1"/>
</dbReference>
<dbReference type="InterPro" id="IPR051601">
    <property type="entry name" value="Serine_prot/Carboxylest_S33"/>
</dbReference>
<feature type="signal peptide" evidence="5">
    <location>
        <begin position="1"/>
        <end position="23"/>
    </location>
</feature>
<dbReference type="SUPFAM" id="SSF53474">
    <property type="entry name" value="alpha/beta-Hydrolases"/>
    <property type="match status" value="1"/>
</dbReference>
<keyword evidence="3" id="KW-0378">Hydrolase</keyword>
<name>A0A917F105_9MICO</name>
<feature type="chain" id="PRO_5038657585" evidence="5">
    <location>
        <begin position="24"/>
        <end position="527"/>
    </location>
</feature>
<organism evidence="7 8">
    <name type="scientific">Ornithinimicrobium tianjinense</name>
    <dbReference type="NCBI Taxonomy" id="1195761"/>
    <lineage>
        <taxon>Bacteria</taxon>
        <taxon>Bacillati</taxon>
        <taxon>Actinomycetota</taxon>
        <taxon>Actinomycetes</taxon>
        <taxon>Micrococcales</taxon>
        <taxon>Ornithinimicrobiaceae</taxon>
        <taxon>Ornithinimicrobium</taxon>
    </lineage>
</organism>
<keyword evidence="2 5" id="KW-0732">Signal</keyword>
<reference evidence="7" key="2">
    <citation type="submission" date="2020-09" db="EMBL/GenBank/DDBJ databases">
        <authorList>
            <person name="Sun Q."/>
            <person name="Zhou Y."/>
        </authorList>
    </citation>
    <scope>NUCLEOTIDE SEQUENCE</scope>
    <source>
        <strain evidence="7">CGMCC 1.12160</strain>
    </source>
</reference>
<proteinExistence type="inferred from homology"/>
<protein>
    <submittedName>
        <fullName evidence="7">Proteinase</fullName>
    </submittedName>
</protein>
<evidence type="ECO:0000256" key="2">
    <source>
        <dbReference type="ARBA" id="ARBA00022729"/>
    </source>
</evidence>
<dbReference type="RefSeq" id="WP_229734760.1">
    <property type="nucleotide sequence ID" value="NZ_BAABKH010000010.1"/>
</dbReference>
<evidence type="ECO:0000313" key="8">
    <source>
        <dbReference type="Proteomes" id="UP000605670"/>
    </source>
</evidence>
<evidence type="ECO:0000256" key="4">
    <source>
        <dbReference type="SAM" id="MobiDB-lite"/>
    </source>
</evidence>
<reference evidence="7" key="1">
    <citation type="journal article" date="2014" name="Int. J. Syst. Evol. Microbiol.">
        <title>Complete genome sequence of Corynebacterium casei LMG S-19264T (=DSM 44701T), isolated from a smear-ripened cheese.</title>
        <authorList>
            <consortium name="US DOE Joint Genome Institute (JGI-PGF)"/>
            <person name="Walter F."/>
            <person name="Albersmeier A."/>
            <person name="Kalinowski J."/>
            <person name="Ruckert C."/>
        </authorList>
    </citation>
    <scope>NUCLEOTIDE SEQUENCE</scope>
    <source>
        <strain evidence="7">CGMCC 1.12160</strain>
    </source>
</reference>
<evidence type="ECO:0000256" key="3">
    <source>
        <dbReference type="ARBA" id="ARBA00022801"/>
    </source>
</evidence>
<keyword evidence="8" id="KW-1185">Reference proteome</keyword>
<evidence type="ECO:0000256" key="5">
    <source>
        <dbReference type="SAM" id="SignalP"/>
    </source>
</evidence>
<accession>A0A917F105</accession>
<feature type="region of interest" description="Disordered" evidence="4">
    <location>
        <begin position="32"/>
        <end position="58"/>
    </location>
</feature>
<sequence length="527" mass="55088">MATLHTLRAPAAAATLLSLTLLAGCSLGGSDGDDADGASSTTTDGWAGGTAVATSTPVAEEAPEGLERFYSQELEWTSCESLFECTTLEVPIDYAEPDGATIEIAVLRSAAKGESRGALLVNPGGPGASGVDYAMSAGAVFSKDVRAAYDIVGFDPRGVGRSAPIDCLSDDDLSTFLGHDLTPDDPAETAAEEEILKGFGKGCVTNAPELAPHLSTIEAARDMDVLRAALGEETMTYVGASYGTYLGTVYANLFPDKVGRFVLDGAVDPTLQGAEGAKGQAEGFERATRAYVEDCVAQGSCPLGDDLDSGLARISGLLEELDADPLPVQGDEVTELTEGWASYGIAVAMYDESSWPVLTQALEAAFDGNGTVLMFLANAYASRHSDGTYGSNMMEAFQAIGCLVPESERAEQPTPQERLAEITEVAPTWGRFLGGASPCDYWPVTASEELDDFSAEGAAPILVIGTTRDPATPYEWAESLAEVLDSGVLLTYDGDGHTAYGRSNDCIDSTVDAYLVDGTVPEDGRRC</sequence>
<evidence type="ECO:0000313" key="7">
    <source>
        <dbReference type="EMBL" id="GGF37618.1"/>
    </source>
</evidence>
<dbReference type="GO" id="GO:0016787">
    <property type="term" value="F:hydrolase activity"/>
    <property type="evidence" value="ECO:0007669"/>
    <property type="project" value="UniProtKB-KW"/>
</dbReference>